<feature type="domain" description="Haemolysin-type calcium binding-related" evidence="5">
    <location>
        <begin position="3406"/>
        <end position="3436"/>
    </location>
</feature>
<dbReference type="PRINTS" id="PR00313">
    <property type="entry name" value="CABNDNGRPT"/>
</dbReference>
<dbReference type="PANTHER" id="PTHR38340">
    <property type="entry name" value="S-LAYER PROTEIN"/>
    <property type="match status" value="1"/>
</dbReference>
<organism evidence="6 7">
    <name type="scientific">Methyloradius palustris</name>
    <dbReference type="NCBI Taxonomy" id="2778876"/>
    <lineage>
        <taxon>Bacteria</taxon>
        <taxon>Pseudomonadati</taxon>
        <taxon>Pseudomonadota</taxon>
        <taxon>Betaproteobacteria</taxon>
        <taxon>Nitrosomonadales</taxon>
        <taxon>Methylophilaceae</taxon>
        <taxon>Methyloradius</taxon>
    </lineage>
</organism>
<dbReference type="Gene3D" id="3.40.50.1820">
    <property type="entry name" value="alpha/beta hydrolase"/>
    <property type="match status" value="1"/>
</dbReference>
<evidence type="ECO:0000313" key="7">
    <source>
        <dbReference type="Proteomes" id="UP000826722"/>
    </source>
</evidence>
<evidence type="ECO:0000259" key="4">
    <source>
        <dbReference type="Pfam" id="PF01764"/>
    </source>
</evidence>
<dbReference type="Pfam" id="PF01764">
    <property type="entry name" value="Lipase_3"/>
    <property type="match status" value="1"/>
</dbReference>
<protein>
    <submittedName>
        <fullName evidence="6">Uncharacterized protein</fullName>
    </submittedName>
</protein>
<dbReference type="SUPFAM" id="SSF51120">
    <property type="entry name" value="beta-Roll"/>
    <property type="match status" value="26"/>
</dbReference>
<dbReference type="Pfam" id="PF06594">
    <property type="entry name" value="HCBP_related"/>
    <property type="match status" value="7"/>
</dbReference>
<dbReference type="EMBL" id="AP024110">
    <property type="protein sequence ID" value="BCM25591.1"/>
    <property type="molecule type" value="Genomic_DNA"/>
</dbReference>
<dbReference type="GO" id="GO:0005576">
    <property type="term" value="C:extracellular region"/>
    <property type="evidence" value="ECO:0007669"/>
    <property type="project" value="UniProtKB-SubCell"/>
</dbReference>
<accession>A0A8D5GC69</accession>
<dbReference type="GO" id="GO:0006629">
    <property type="term" value="P:lipid metabolic process"/>
    <property type="evidence" value="ECO:0007669"/>
    <property type="project" value="InterPro"/>
</dbReference>
<dbReference type="GO" id="GO:0005509">
    <property type="term" value="F:calcium ion binding"/>
    <property type="evidence" value="ECO:0007669"/>
    <property type="project" value="InterPro"/>
</dbReference>
<evidence type="ECO:0000256" key="2">
    <source>
        <dbReference type="ARBA" id="ARBA00022525"/>
    </source>
</evidence>
<feature type="domain" description="Haemolysin-type calcium binding-related" evidence="5">
    <location>
        <begin position="1604"/>
        <end position="1645"/>
    </location>
</feature>
<dbReference type="InterPro" id="IPR011049">
    <property type="entry name" value="Serralysin-like_metalloprot_C"/>
</dbReference>
<evidence type="ECO:0000313" key="6">
    <source>
        <dbReference type="EMBL" id="BCM25591.1"/>
    </source>
</evidence>
<dbReference type="Pfam" id="PF00353">
    <property type="entry name" value="HemolysinCabind"/>
    <property type="match status" value="39"/>
</dbReference>
<dbReference type="PANTHER" id="PTHR38340:SF1">
    <property type="entry name" value="S-LAYER PROTEIN"/>
    <property type="match status" value="1"/>
</dbReference>
<feature type="domain" description="Haemolysin-type calcium binding-related" evidence="5">
    <location>
        <begin position="2796"/>
        <end position="2831"/>
    </location>
</feature>
<dbReference type="RefSeq" id="WP_318840493.1">
    <property type="nucleotide sequence ID" value="NZ_AP024110.1"/>
</dbReference>
<dbReference type="Proteomes" id="UP000826722">
    <property type="component" value="Chromosome"/>
</dbReference>
<name>A0A8D5GC69_9PROT</name>
<reference evidence="6" key="1">
    <citation type="journal article" date="2021" name="Arch. Microbiol.">
        <title>Methyloradius palustris gen. nov., sp. nov., a methanol-oxidizing bacterium isolated from snow.</title>
        <authorList>
            <person name="Miyadera T."/>
            <person name="Kojima H."/>
            <person name="Fukui M."/>
        </authorList>
    </citation>
    <scope>NUCLEOTIDE SEQUENCE</scope>
    <source>
        <strain evidence="6">Zm11</strain>
    </source>
</reference>
<dbReference type="InterPro" id="IPR001343">
    <property type="entry name" value="Hemolysn_Ca-bd"/>
</dbReference>
<keyword evidence="7" id="KW-1185">Reference proteome</keyword>
<keyword evidence="3" id="KW-0106">Calcium</keyword>
<dbReference type="InterPro" id="IPR002921">
    <property type="entry name" value="Fungal_lipase-type"/>
</dbReference>
<gene>
    <name evidence="6" type="ORF">ZMTM_18500</name>
</gene>
<dbReference type="InterPro" id="IPR018511">
    <property type="entry name" value="Hemolysin-typ_Ca-bd_CS"/>
</dbReference>
<dbReference type="InterPro" id="IPR050557">
    <property type="entry name" value="RTX_toxin/Mannuronan_C5-epim"/>
</dbReference>
<sequence>MVSVLEYMKFSLNVYAASDVNLIGVPLGWDRFSWQPDKASGFSAGAFYNSQTNEMVISYTGTNDKLDMLNWAIGIAVPSTQLFDAIDYYFTQKAVHPNATITFTGHSLGGGLASLMSVYFNKQATVFDEAPFQMAAQDNAITNLVNNYMQSKGYTDSNFSNYVLQSQTIQSTQTLIASREQNITHYYLQGEILNYPRFPGDTLVGPEYVIPTGNTNAAPVELHSMGLMTAIQYSSAFHNAVNKLPDLVSLLADDKNLYAAKPETSKPDLLRRLLSHEFGVAGSVTADNMLTRFASDMTKLAKDGGLTMKDPNGPWASGEANVSKMLMAFAMQMYYENPNATNSTKELFSELTGGIKFDIADVASSLSDAKGYNLYFKQYLNHQSQAFGAQANKLINTNLPNMQDWYVQAGTGGMVASGNQSRASFMLGGDAGDNLTGGDKADLLIGNAGNDTLNGGSGNDTLFGGEGDDQLQGGAGEDLYQFSYRQGNDTILDSDTKGQVKIQDIVLKGGKNQSHGALTWYNDPNTKAFTYSANSDPNAGPVTLTITNLVGGTITVNNFKNGDLGITLKDTDPLDKPKNSLPKALENGQVTYAQAERTTSPLILDLDGDGVETTTLDNGVYFDHDGNSFAQKTAWASADDGMLVRDIDGNGIIDNGSELFGNNTALSTGTNAANGFAALADLDSNQDGKIDSTDTAFSTLQIWQDTNQDGVSQISELKTLTQANVQSINLGYTSTAYTISNPGIGQSNIGYQLDANGNEQRELGTYTTTTNQTRSINDIWFKQNTMNTVSTTSVAVSAEIAAMPDLDGWGNLTSLQQAMARDTTGQLKTLVTQYGIQTDPAARDATLNSILYYWAGVQDVDPASRSASMIYGNAIGDARKLEFLETLYGESYLGTWCWGVRDPNPHGPAAAILLKNYEQVKAYFGAELTLRGQLGDLLNKVQFTNDSSGNPVNFNVDTLITTLESAYATDSAGALSRLNALISNLRILGVDGGTGILNELASKANPIGTPIRQALVASLSTTINDINSSSKLNGIFGSSNYINGYGGNDTIQGADQADILLGGDGNDSIIGADGDDILNGGTGNDFLSGGNGADTYQFGVGFGQDTIVNFDNDTFGSHVDSIVFDSSITPANISVRRDNSELIITVNGTSDSITVSGYFTDDGTSPYAVESIKFSDGTTWTAATVNAMVMVVTTGDDKIFGYVGNDNLNGLAGNDVITSYAGNDTLDGGAGNDTLYGGDGGDTYIFNRGSGIDVIQNYELNPSGTALDILKFGTDILPTDIALSRTGDDLIVKIKNTTDQVTIQKYFYKDGLATEGYALDQIQFANGTIWDIPTIKTKLITPTAGDDTIIGYATDDTIYGDDGTDSMYGMAGNDTMIGGAGTDRMDGGDGDDTYQINLGDSPRYLGQAYEGIIDTNTGNNKIVFGAGITLDSIHLSLYSYNGSKDIILSYSPTDSIFIENGVSSTIKTYAFADGTSISQQALMAAKLGASTIYAQDTADVIYGGQYNDVIWGGGGNDFLSGQSDVDVLIGGRGDDTLEGGSGDDQLVGDDYSDYASYVPVGNETYIYKRGDGFDYINDLKGNNRILFGSGILTTDVTLFRMGDDLYVVVDASNNQMRWANYFNATTANSHNDRIEFADGTVWNKSYISTNTVYGSADSFVGTSGDDTFIVDNINDVITEAANQGIDNVHTSVSYTLPSNIENITATGYLNITLTGNALSNNIVGNASNNTLNGGVGDTLNGGAGNDVLNGGSLIHGGVGNDTIYASANAIAYGDDGDDYLDGGPGSTLMGGLGNDTYVQDSNSQSIVVEQANEGIDTIVTNKQYYTLQDGIENLTLSGSYMTLASATGNALDNVILGWSDDLVSSSRFINGGLGADTMISRSSGGMIFYVDNIGDKTISGGGVDKVMSSINWTLTADIDNLELLSDTYSVNHNSISDPLNGTGNELDNFIKGNKASNIIYGLAGNDLLMGNSGTDTLYGGDGNDTLYGGSNIDTEYDGYLDLLVGGKGDDVYYLHDGLNQNTSGTYVIDNVVELDNEGIDTVHVSRSYVMGNNIENAVIDTQYYYPPFSVTKFYMNDVTVTGNALNNVITGDVSNDTLDGGAGADTMNGGLGNDTFYVDQVGDVVTDTGGIDTVYSKVSYTLSSDLENLILNGTSADYGTGNSANNILDGSQNGAANVLTGGAGDDTYILGAGDTVVESANQGTDTVITSATYVLSANLENLTLTGTATINGTGNANNNYLDGSGNSASNVLTGMAGDDTYAIDTNDVVVENANEGTDTVIITTGSYTLGANIENLTFMGLTSGNYNESYNATGNNLNNVITGNYGNNILDGAAGADTMIGGYGSDTYVVDNIGDVVVEVIGPYDFSSADQGIDTVRSSVTYTLGNNIENLVLTGTAAINGTGNVLNNLLDGSQNTAANALAGGLGDDTYIVGAGDTVTESASEGTDIVQSSVSFTLGANIENLTLIGSASINGTGNALANQLTGNGGNNTLDGGAGIDTMTGGTGNDTYVIDTLSDVIIENFNEGTDTVKSGITYTLGANLENLTLTGTAAINGTGNELANSITGNSGNNILDGGLGADTLTGGAGNDTYYVDNAGDTIVEAASAGTDTVQSSVNYALSASVENLTLTGTSALNGTGNTLANTINGNSGNNILDGGAGADVLVGGAGDDTYIVDNTADVVTEAASAGTDTVQSSVTYTLISNIENLILTGTSAINATGNTLGNKLTGNSGNNILQGSTGNDTLNGGDGNDIYVFTQGDGIDVINNLDTSAGRSDTVRFTNVASNQLRSVRTVGSDLVLDYGTTDSVILQNYMVSADYRVNLIQFSDVTLTVDQVLNANATVLTSGDDNQSFGENADFVLAGAGNDTLLGNGGDDKLYGETGFDSLSGGAGNDTLDGGADNDTLDGGIGNDSLAGAANDDYLTGGQGSDTLKGGIGNDSLIGGDDSDTYIFSQGDGIDTIYNYDVSAGHADKVQFLDVASTQLRAIRYSGNDLILDYGVSDSIVLQNHFLSTDFRISQIQFTDTTLTVDQLLTLNAISLTDGDDSTGFTDNGENVLAGLGNDTVFGYGGDDRLYGQAGDDVLYGGTGNDYLNGDTGNDILLGEDDNDLLDGGDGNDSLYGGAGNDQLNAGIGDDSLSGDDGNDVLYGGTGNDYLDGGAGNDILIGGIGSDTINGGDGSDIFVFSKGDGIDALAQHDTTIGRVDTVKFTDVASTELRALRYSGYDLVIEYGTSDSLTLLNYYNPYSVQDYRVDQFQFSDTTLTVAQLLAIYPLHLSSGNDAIGLDDTSNTAYADAGDDYVYGNGGDDKLFGEEGSDYLDGGDGSDSLVGGAGDDSLFGQAGNDTLIGSTGSDYMSGGDGSDTFIVSQGDGIDNIYQYDTTIGHVDTLQFSDVASNGLTSIQKLDNNLVMNYGASDSVTLMNYFIGSDYRITQIQFTDILIPVEQLFALYSLTLTSGNDSVILGDTSDTVHGGDGNDGINGTVGNDQLYGDAGADSLAGGSGSDLLDGGNGDDWIDGGSGTDTMLGGAGNDAYYVDDALDVVEENLNEGTDSVNSSVSYALSENVENLYLSGISDINGTGNSLNNTIFGTNGNNILDGGLGNDSLYGGTGNDTYIVDSTGDFVSESASGGTDTVQSSVTYTLTSYVENLLLTGNAAINGTGNTLNNVLTGNGAANTLNGGTGSDTMAGGLGDDTYVVDVAGDVVTENADEGTDTVQSSITYTLGANLENLLLTGTTAINGTGNALANTLTGNSGNNILDGGLGVDALNGGAGNDTYVVDDIGDVVTEAASAGTDLVQASVTYTLSANVENLTLTGTSAINGTGNTAVNTITGNAADNILDGGAGADSLVGGAGNDTYIVDNTGDAVTEAANAGTDTVQSSVSYTLATNVENLTLTGTAAINGTGNTAANVITGNAGNNSLDGGTGADTLIGGTGNDTYTVDNAGDIVTEYAAEGTDLVQSSITYTLTANVEKLTLTGTGNINGTGNADANTLTGNTGNNILDGGLGADTLIGGTGNDTYLVDNVADVVTETSTVTTEIDLVKASVTYTLGANLENLTLTGTDAINGTGNTLANTITGNTSNNVLNGGTGADTLIGGAGDDTYMVDNTGDVVTEGSSAGNDTVQSSITYTLGSNVENLILTGTTALNGTGNTLANTITGNSGANILDGGTGADTLIGGGGNDTYIVDNVGDVITELTGGGTDLVQSSVSYTLSANVEQLTLTGTGNINGTGSVDANTITGNAGNNILDGGAGNDNLIGGAGNDTYIVDSVSDLITENASEGTDLVQASVTYTLAANLENLTLTGTNAINGTGNTLANTLIGNAANNTLNGGTGADTLKGGLGDDIYVVDDAGDVVTENAAEGTDTVQSSITYTLTTNVENLTLTGTTAINGTGNTLANVLTGNSADNVLSGGTGADTMIGGAGNDTYVVDDIGDVVTEAANAGTDLVQSSVTYTLAANIENLTLTGTAAINAAGNTLANTLIGNTGANILDGGTGADTLTGGAGNDTYVVDNVGDLVTENAAEGTDTVQSSITYILGPNLENLMLTGTANINGTGNALNNTITGNAGNNILDGGTGNDNLIGGAGNDTYVVDSATDLITENAAEGTDLVQASVSYTIAANVENITLTGTAAINATGNTLANQLTGNTADNILDGGTGADTMIGGTGNDTYIVDDIGDVVTEAASSGTDTVKSAITYTLGSNVENLTLTGTTAINGTGNTLDNVLTGNSAINTLTGGAGNDTLDGGAGADSLLGGSGNDTYVIDNIGDVITENASEGTDSVLSSVTYTLGTNLENITLTGTGNINGIGNTLANILTGNTGNNQLTGDAGNDTLIGGLGADTLTGGTGNDTYQFTRGDGIDTVVENDATVGNTDVLKFTSGTSYDQLWFVHTGNNLEISIIGTADKTVIKDWYTATANHVEQITTVDGSHTLLDTQVQNLVNAMASLTPPAAGQTTLPAAYQTQLAPVLAANWA</sequence>
<feature type="domain" description="Haemolysin-type calcium binding-related" evidence="5">
    <location>
        <begin position="1142"/>
        <end position="1184"/>
    </location>
</feature>
<dbReference type="InterPro" id="IPR010566">
    <property type="entry name" value="Haemolys_ca-bd"/>
</dbReference>
<feature type="domain" description="Haemolysin-type calcium binding-related" evidence="5">
    <location>
        <begin position="1289"/>
        <end position="1332"/>
    </location>
</feature>
<proteinExistence type="predicted"/>
<evidence type="ECO:0000256" key="1">
    <source>
        <dbReference type="ARBA" id="ARBA00004613"/>
    </source>
</evidence>
<feature type="domain" description="Haemolysin-type calcium binding-related" evidence="5">
    <location>
        <begin position="3224"/>
        <end position="3262"/>
    </location>
</feature>
<evidence type="ECO:0000256" key="3">
    <source>
        <dbReference type="ARBA" id="ARBA00022837"/>
    </source>
</evidence>
<feature type="domain" description="Haemolysin-type calcium binding-related" evidence="5">
    <location>
        <begin position="4890"/>
        <end position="4924"/>
    </location>
</feature>
<dbReference type="Gene3D" id="2.150.10.10">
    <property type="entry name" value="Serralysin-like metalloprotease, C-terminal"/>
    <property type="match status" value="27"/>
</dbReference>
<dbReference type="InterPro" id="IPR029058">
    <property type="entry name" value="AB_hydrolase_fold"/>
</dbReference>
<dbReference type="PROSITE" id="PS00330">
    <property type="entry name" value="HEMOLYSIN_CALCIUM"/>
    <property type="match status" value="21"/>
</dbReference>
<keyword evidence="2" id="KW-0964">Secreted</keyword>
<dbReference type="KEGG" id="mpau:ZMTM_18500"/>
<dbReference type="SUPFAM" id="SSF53474">
    <property type="entry name" value="alpha/beta-Hydrolases"/>
    <property type="match status" value="1"/>
</dbReference>
<evidence type="ECO:0000259" key="5">
    <source>
        <dbReference type="Pfam" id="PF06594"/>
    </source>
</evidence>
<comment type="subcellular location">
    <subcellularLocation>
        <location evidence="1">Secreted</location>
    </subcellularLocation>
</comment>
<feature type="domain" description="Fungal lipase-type" evidence="4">
    <location>
        <begin position="95"/>
        <end position="124"/>
    </location>
</feature>